<keyword evidence="2" id="KW-1185">Reference proteome</keyword>
<evidence type="ECO:0000313" key="2">
    <source>
        <dbReference type="Proteomes" id="UP000790709"/>
    </source>
</evidence>
<evidence type="ECO:0000313" key="1">
    <source>
        <dbReference type="EMBL" id="KAH7918612.1"/>
    </source>
</evidence>
<accession>A0ACB8AZ78</accession>
<dbReference type="Proteomes" id="UP000790709">
    <property type="component" value="Unassembled WGS sequence"/>
</dbReference>
<dbReference type="EMBL" id="MU266759">
    <property type="protein sequence ID" value="KAH7918612.1"/>
    <property type="molecule type" value="Genomic_DNA"/>
</dbReference>
<reference evidence="1" key="1">
    <citation type="journal article" date="2021" name="New Phytol.">
        <title>Evolutionary innovations through gain and loss of genes in the ectomycorrhizal Boletales.</title>
        <authorList>
            <person name="Wu G."/>
            <person name="Miyauchi S."/>
            <person name="Morin E."/>
            <person name="Kuo A."/>
            <person name="Drula E."/>
            <person name="Varga T."/>
            <person name="Kohler A."/>
            <person name="Feng B."/>
            <person name="Cao Y."/>
            <person name="Lipzen A."/>
            <person name="Daum C."/>
            <person name="Hundley H."/>
            <person name="Pangilinan J."/>
            <person name="Johnson J."/>
            <person name="Barry K."/>
            <person name="LaButti K."/>
            <person name="Ng V."/>
            <person name="Ahrendt S."/>
            <person name="Min B."/>
            <person name="Choi I.G."/>
            <person name="Park H."/>
            <person name="Plett J.M."/>
            <person name="Magnuson J."/>
            <person name="Spatafora J.W."/>
            <person name="Nagy L.G."/>
            <person name="Henrissat B."/>
            <person name="Grigoriev I.V."/>
            <person name="Yang Z.L."/>
            <person name="Xu J."/>
            <person name="Martin F.M."/>
        </authorList>
    </citation>
    <scope>NUCLEOTIDE SEQUENCE</scope>
    <source>
        <strain evidence="1">KUC20120723A-06</strain>
    </source>
</reference>
<name>A0ACB8AZ78_9AGAM</name>
<comment type="caution">
    <text evidence="1">The sequence shown here is derived from an EMBL/GenBank/DDBJ whole genome shotgun (WGS) entry which is preliminary data.</text>
</comment>
<organism evidence="1 2">
    <name type="scientific">Leucogyrophana mollusca</name>
    <dbReference type="NCBI Taxonomy" id="85980"/>
    <lineage>
        <taxon>Eukaryota</taxon>
        <taxon>Fungi</taxon>
        <taxon>Dikarya</taxon>
        <taxon>Basidiomycota</taxon>
        <taxon>Agaricomycotina</taxon>
        <taxon>Agaricomycetes</taxon>
        <taxon>Agaricomycetidae</taxon>
        <taxon>Boletales</taxon>
        <taxon>Boletales incertae sedis</taxon>
        <taxon>Leucogyrophana</taxon>
    </lineage>
</organism>
<sequence>MHHTSSLPLLRSLWVIRSYDRSRTRLKRESPNPSHSKHVRNRAGTYVLCASVMCLPSPALSPIKPITTRKSPTERGPAFNNAPCRTAVQHEAEEDGCVDWEINSISPRVVY</sequence>
<proteinExistence type="predicted"/>
<gene>
    <name evidence="1" type="ORF">BV22DRAFT_903449</name>
</gene>
<protein>
    <submittedName>
        <fullName evidence="1">Uncharacterized protein</fullName>
    </submittedName>
</protein>